<organism evidence="2 3">
    <name type="scientific">Rossellomorea vietnamensis</name>
    <dbReference type="NCBI Taxonomy" id="218284"/>
    <lineage>
        <taxon>Bacteria</taxon>
        <taxon>Bacillati</taxon>
        <taxon>Bacillota</taxon>
        <taxon>Bacilli</taxon>
        <taxon>Bacillales</taxon>
        <taxon>Bacillaceae</taxon>
        <taxon>Rossellomorea</taxon>
    </lineage>
</organism>
<accession>A0A5D4NN96</accession>
<evidence type="ECO:0000313" key="1">
    <source>
        <dbReference type="EMBL" id="TYR77719.1"/>
    </source>
</evidence>
<name>A0A5D4NN96_9BACI</name>
<dbReference type="EMBL" id="VTEH01000001">
    <property type="protein sequence ID" value="TYR77719.1"/>
    <property type="molecule type" value="Genomic_DNA"/>
</dbReference>
<dbReference type="RefSeq" id="WP_148940523.1">
    <property type="nucleotide sequence ID" value="NZ_JBNIKK010000002.1"/>
</dbReference>
<comment type="caution">
    <text evidence="2">The sequence shown here is derived from an EMBL/GenBank/DDBJ whole genome shotgun (WGS) entry which is preliminary data.</text>
</comment>
<evidence type="ECO:0000313" key="3">
    <source>
        <dbReference type="Proteomes" id="UP000322267"/>
    </source>
</evidence>
<dbReference type="Proteomes" id="UP000323317">
    <property type="component" value="Unassembled WGS sequence"/>
</dbReference>
<reference evidence="3 4" key="1">
    <citation type="submission" date="2019-08" db="EMBL/GenBank/DDBJ databases">
        <title>Bacillus genomes from the desert of Cuatro Cienegas, Coahuila.</title>
        <authorList>
            <person name="Olmedo-Alvarez G."/>
        </authorList>
    </citation>
    <scope>NUCLEOTIDE SEQUENCE [LARGE SCALE GENOMIC DNA]</scope>
    <source>
        <strain evidence="2 3">CH34_1T</strain>
        <strain evidence="1 4">CH40_1T</strain>
    </source>
</reference>
<dbReference type="Proteomes" id="UP000322267">
    <property type="component" value="Unassembled WGS sequence"/>
</dbReference>
<gene>
    <name evidence="2" type="ORF">FZC78_14250</name>
    <name evidence="1" type="ORF">FZC79_02575</name>
</gene>
<protein>
    <submittedName>
        <fullName evidence="2">Uncharacterized protein</fullName>
    </submittedName>
</protein>
<proteinExistence type="predicted"/>
<evidence type="ECO:0000313" key="2">
    <source>
        <dbReference type="EMBL" id="TYS15755.1"/>
    </source>
</evidence>
<evidence type="ECO:0000313" key="4">
    <source>
        <dbReference type="Proteomes" id="UP000323317"/>
    </source>
</evidence>
<dbReference type="AlphaFoldDB" id="A0A5D4NN96"/>
<dbReference type="OrthoDB" id="2917292at2"/>
<dbReference type="EMBL" id="VTEI01000007">
    <property type="protein sequence ID" value="TYS15755.1"/>
    <property type="molecule type" value="Genomic_DNA"/>
</dbReference>
<sequence>MKIEMEQALKVKSIALDIIEELLKDDVHYKEKDLKHTAEMLSRCICDLVNVYTGITDAHESALQGTISKAKISYNAILANKQKV</sequence>